<evidence type="ECO:0000313" key="2">
    <source>
        <dbReference type="Proteomes" id="UP001214628"/>
    </source>
</evidence>
<keyword evidence="2" id="KW-1185">Reference proteome</keyword>
<dbReference type="AlphaFoldDB" id="A0AAF0JEY4"/>
<organism evidence="1 2">
    <name type="scientific">Malassezia psittaci</name>
    <dbReference type="NCBI Taxonomy" id="1821823"/>
    <lineage>
        <taxon>Eukaryota</taxon>
        <taxon>Fungi</taxon>
        <taxon>Dikarya</taxon>
        <taxon>Basidiomycota</taxon>
        <taxon>Ustilaginomycotina</taxon>
        <taxon>Malasseziomycetes</taxon>
        <taxon>Malasseziales</taxon>
        <taxon>Malasseziaceae</taxon>
        <taxon>Malassezia</taxon>
    </lineage>
</organism>
<dbReference type="EMBL" id="CP118377">
    <property type="protein sequence ID" value="WFD44040.1"/>
    <property type="molecule type" value="Genomic_DNA"/>
</dbReference>
<dbReference type="Proteomes" id="UP001214628">
    <property type="component" value="Chromosome 3"/>
</dbReference>
<reference evidence="1" key="1">
    <citation type="submission" date="2023-02" db="EMBL/GenBank/DDBJ databases">
        <title>Mating type loci evolution in Malassezia.</title>
        <authorList>
            <person name="Coelho M.A."/>
        </authorList>
    </citation>
    <scope>NUCLEOTIDE SEQUENCE</scope>
    <source>
        <strain evidence="1">CBS 14136</strain>
    </source>
</reference>
<evidence type="ECO:0000313" key="1">
    <source>
        <dbReference type="EMBL" id="WFD44040.1"/>
    </source>
</evidence>
<sequence length="313" mass="34601">MSLTPAFKALLKAPKYAARTSKHSSGKIIPAGSSGEPLQPPRTALLQDLFKRVSSSAERHHIGWGEWMTVMTATMFALNSPGSLQAMHRYVMSKEGSQELRPVAERVNRACLMREVGLKCIGLIGTPKSINNLAALRAMVDADSECAKEMPSEPRREINANEWDHVCDVGATLYKDIYQEKAERLRQVLSHSHPDLSVYILQNEYGPLFAPPPSYKGTDEPIWEVNRVRVSLMNMAALHAQGGVAPQVTSHTFGLLRSKPSFQHVEGPQRQGLDFLSSIQGAEWVIHTVNDIASVLEGTEDEDRQTPSPPSRL</sequence>
<dbReference type="InterPro" id="IPR029032">
    <property type="entry name" value="AhpD-like"/>
</dbReference>
<accession>A0AAF0JEY4</accession>
<proteinExistence type="predicted"/>
<name>A0AAF0JEY4_9BASI</name>
<dbReference type="PANTHER" id="PTHR28180:SF2">
    <property type="entry name" value="PEROXISOMAL PROTEIN 2"/>
    <property type="match status" value="1"/>
</dbReference>
<dbReference type="Gene3D" id="1.20.1290.10">
    <property type="entry name" value="AhpD-like"/>
    <property type="match status" value="1"/>
</dbReference>
<gene>
    <name evidence="1" type="ORF">MPSI1_002705</name>
</gene>
<dbReference type="InterPro" id="IPR052999">
    <property type="entry name" value="PTS1_Protein"/>
</dbReference>
<protein>
    <submittedName>
        <fullName evidence="1">Uncharacterized protein</fullName>
    </submittedName>
</protein>
<dbReference type="PANTHER" id="PTHR28180">
    <property type="entry name" value="CONSERVED MITOCHONDRIAL PROTEIN-RELATED"/>
    <property type="match status" value="1"/>
</dbReference>